<dbReference type="EMBL" id="CM047740">
    <property type="protein sequence ID" value="KAJ0039617.1"/>
    <property type="molecule type" value="Genomic_DNA"/>
</dbReference>
<protein>
    <submittedName>
        <fullName evidence="1">Uncharacterized protein</fullName>
    </submittedName>
</protein>
<proteinExistence type="predicted"/>
<accession>A0ACC0YPX9</accession>
<comment type="caution">
    <text evidence="1">The sequence shown here is derived from an EMBL/GenBank/DDBJ whole genome shotgun (WGS) entry which is preliminary data.</text>
</comment>
<reference evidence="2" key="1">
    <citation type="journal article" date="2023" name="G3 (Bethesda)">
        <title>Genome assembly and association tests identify interacting loci associated with vigor, precocity, and sex in interspecific pistachio rootstocks.</title>
        <authorList>
            <person name="Palmer W."/>
            <person name="Jacygrad E."/>
            <person name="Sagayaradj S."/>
            <person name="Cavanaugh K."/>
            <person name="Han R."/>
            <person name="Bertier L."/>
            <person name="Beede B."/>
            <person name="Kafkas S."/>
            <person name="Golino D."/>
            <person name="Preece J."/>
            <person name="Michelmore R."/>
        </authorList>
    </citation>
    <scope>NUCLEOTIDE SEQUENCE [LARGE SCALE GENOMIC DNA]</scope>
</reference>
<sequence>MGFFSIGVSFSDSNYGFLPTELQPLVDLRCYKDGVERRRRRKRRVKKVFFLKV</sequence>
<organism evidence="1 2">
    <name type="scientific">Pistacia integerrima</name>
    <dbReference type="NCBI Taxonomy" id="434235"/>
    <lineage>
        <taxon>Eukaryota</taxon>
        <taxon>Viridiplantae</taxon>
        <taxon>Streptophyta</taxon>
        <taxon>Embryophyta</taxon>
        <taxon>Tracheophyta</taxon>
        <taxon>Spermatophyta</taxon>
        <taxon>Magnoliopsida</taxon>
        <taxon>eudicotyledons</taxon>
        <taxon>Gunneridae</taxon>
        <taxon>Pentapetalae</taxon>
        <taxon>rosids</taxon>
        <taxon>malvids</taxon>
        <taxon>Sapindales</taxon>
        <taxon>Anacardiaceae</taxon>
        <taxon>Pistacia</taxon>
    </lineage>
</organism>
<keyword evidence="2" id="KW-1185">Reference proteome</keyword>
<gene>
    <name evidence="1" type="ORF">Pint_26799</name>
</gene>
<name>A0ACC0YPX9_9ROSI</name>
<evidence type="ECO:0000313" key="2">
    <source>
        <dbReference type="Proteomes" id="UP001163603"/>
    </source>
</evidence>
<evidence type="ECO:0000313" key="1">
    <source>
        <dbReference type="EMBL" id="KAJ0039617.1"/>
    </source>
</evidence>
<dbReference type="Proteomes" id="UP001163603">
    <property type="component" value="Chromosome 5"/>
</dbReference>